<protein>
    <submittedName>
        <fullName evidence="11">Emp24/gp25L/p24 family/GOLD-domain-containing protein</fullName>
    </submittedName>
</protein>
<evidence type="ECO:0000256" key="8">
    <source>
        <dbReference type="SAM" id="Phobius"/>
    </source>
</evidence>
<reference evidence="11" key="1">
    <citation type="submission" date="2023-06" db="EMBL/GenBank/DDBJ databases">
        <title>Genome-scale phylogeny and comparative genomics of the fungal order Sordariales.</title>
        <authorList>
            <consortium name="Lawrence Berkeley National Laboratory"/>
            <person name="Hensen N."/>
            <person name="Bonometti L."/>
            <person name="Westerberg I."/>
            <person name="Brannstrom I.O."/>
            <person name="Guillou S."/>
            <person name="Cros-Aarteil S."/>
            <person name="Calhoun S."/>
            <person name="Haridas S."/>
            <person name="Kuo A."/>
            <person name="Mondo S."/>
            <person name="Pangilinan J."/>
            <person name="Riley R."/>
            <person name="LaButti K."/>
            <person name="Andreopoulos B."/>
            <person name="Lipzen A."/>
            <person name="Chen C."/>
            <person name="Yanf M."/>
            <person name="Daum C."/>
            <person name="Ng V."/>
            <person name="Clum A."/>
            <person name="Steindorff A."/>
            <person name="Ohm R."/>
            <person name="Martin F."/>
            <person name="Silar P."/>
            <person name="Natvig D."/>
            <person name="Lalanne C."/>
            <person name="Gautier V."/>
            <person name="Ament-velasquez S.L."/>
            <person name="Kruys A."/>
            <person name="Hutchinson M.I."/>
            <person name="Powell A.J."/>
            <person name="Barry K."/>
            <person name="Miller A.N."/>
            <person name="Grigoriev I.V."/>
            <person name="Debuchy R."/>
            <person name="Gladieux P."/>
            <person name="Thoren M.H."/>
            <person name="Johannesson H."/>
        </authorList>
    </citation>
    <scope>NUCLEOTIDE SEQUENCE</scope>
    <source>
        <strain evidence="11">SMH3187-1</strain>
    </source>
</reference>
<proteinExistence type="inferred from homology"/>
<comment type="similarity">
    <text evidence="2 7">Belongs to the EMP24/GP25L family.</text>
</comment>
<evidence type="ECO:0000313" key="11">
    <source>
        <dbReference type="EMBL" id="KAK0741154.1"/>
    </source>
</evidence>
<dbReference type="AlphaFoldDB" id="A0AA40EKV5"/>
<keyword evidence="6 8" id="KW-0472">Membrane</keyword>
<dbReference type="PANTHER" id="PTHR22811">
    <property type="entry name" value="TRANSMEMBRANE EMP24 DOMAIN-CONTAINING PROTEIN"/>
    <property type="match status" value="1"/>
</dbReference>
<evidence type="ECO:0000256" key="4">
    <source>
        <dbReference type="ARBA" id="ARBA00022729"/>
    </source>
</evidence>
<keyword evidence="4 9" id="KW-0732">Signal</keyword>
<evidence type="ECO:0000259" key="10">
    <source>
        <dbReference type="PROSITE" id="PS50866"/>
    </source>
</evidence>
<dbReference type="SMART" id="SM01190">
    <property type="entry name" value="EMP24_GP25L"/>
    <property type="match status" value="1"/>
</dbReference>
<dbReference type="InterPro" id="IPR009038">
    <property type="entry name" value="GOLD_dom"/>
</dbReference>
<evidence type="ECO:0000256" key="1">
    <source>
        <dbReference type="ARBA" id="ARBA00004479"/>
    </source>
</evidence>
<evidence type="ECO:0000256" key="5">
    <source>
        <dbReference type="ARBA" id="ARBA00022989"/>
    </source>
</evidence>
<comment type="caution">
    <text evidence="11">The sequence shown here is derived from an EMBL/GenBank/DDBJ whole genome shotgun (WGS) entry which is preliminary data.</text>
</comment>
<dbReference type="InterPro" id="IPR015720">
    <property type="entry name" value="Emp24-like"/>
</dbReference>
<dbReference type="EMBL" id="JAUKUD010000006">
    <property type="protein sequence ID" value="KAK0741154.1"/>
    <property type="molecule type" value="Genomic_DNA"/>
</dbReference>
<keyword evidence="3 7" id="KW-0812">Transmembrane</keyword>
<feature type="signal peptide" evidence="9">
    <location>
        <begin position="1"/>
        <end position="23"/>
    </location>
</feature>
<keyword evidence="5 8" id="KW-1133">Transmembrane helix</keyword>
<feature type="transmembrane region" description="Helical" evidence="8">
    <location>
        <begin position="189"/>
        <end position="209"/>
    </location>
</feature>
<keyword evidence="12" id="KW-1185">Reference proteome</keyword>
<feature type="chain" id="PRO_5041330690" evidence="9">
    <location>
        <begin position="24"/>
        <end position="219"/>
    </location>
</feature>
<evidence type="ECO:0000256" key="7">
    <source>
        <dbReference type="RuleBase" id="RU003827"/>
    </source>
</evidence>
<evidence type="ECO:0000313" key="12">
    <source>
        <dbReference type="Proteomes" id="UP001172155"/>
    </source>
</evidence>
<sequence length="219" mass="24953">MARTRSLLQHACSLLLLAACSQALKFDLEALPSHSKHSQRCIRNFVAKDTLVVVTATIDGYRDDGMQVNMHISDAAGNEYGKPKDIVGEQRTVFTSHADAAFDVCFENILTGSKYVSHPTRHIELDVDIGADAKDWSAIQATEKLKPVETELRRIEEMVTEIVGEMDYLRIREQKLRDTNESTNTRVKWFGFATTFLLIGLWGWQIMYLRAYFRSKHLI</sequence>
<organism evidence="11 12">
    <name type="scientific">Schizothecium vesticola</name>
    <dbReference type="NCBI Taxonomy" id="314040"/>
    <lineage>
        <taxon>Eukaryota</taxon>
        <taxon>Fungi</taxon>
        <taxon>Dikarya</taxon>
        <taxon>Ascomycota</taxon>
        <taxon>Pezizomycotina</taxon>
        <taxon>Sordariomycetes</taxon>
        <taxon>Sordariomycetidae</taxon>
        <taxon>Sordariales</taxon>
        <taxon>Schizotheciaceae</taxon>
        <taxon>Schizothecium</taxon>
    </lineage>
</organism>
<evidence type="ECO:0000256" key="6">
    <source>
        <dbReference type="ARBA" id="ARBA00023136"/>
    </source>
</evidence>
<evidence type="ECO:0000256" key="3">
    <source>
        <dbReference type="ARBA" id="ARBA00022692"/>
    </source>
</evidence>
<dbReference type="Proteomes" id="UP001172155">
    <property type="component" value="Unassembled WGS sequence"/>
</dbReference>
<feature type="domain" description="GOLD" evidence="10">
    <location>
        <begin position="39"/>
        <end position="129"/>
    </location>
</feature>
<dbReference type="PROSITE" id="PS50866">
    <property type="entry name" value="GOLD"/>
    <property type="match status" value="1"/>
</dbReference>
<evidence type="ECO:0000256" key="9">
    <source>
        <dbReference type="SAM" id="SignalP"/>
    </source>
</evidence>
<evidence type="ECO:0000256" key="2">
    <source>
        <dbReference type="ARBA" id="ARBA00007104"/>
    </source>
</evidence>
<dbReference type="Pfam" id="PF01105">
    <property type="entry name" value="EMP24_GP25L"/>
    <property type="match status" value="1"/>
</dbReference>
<name>A0AA40EKV5_9PEZI</name>
<dbReference type="PROSITE" id="PS51257">
    <property type="entry name" value="PROKAR_LIPOPROTEIN"/>
    <property type="match status" value="1"/>
</dbReference>
<dbReference type="GO" id="GO:0016020">
    <property type="term" value="C:membrane"/>
    <property type="evidence" value="ECO:0007669"/>
    <property type="project" value="UniProtKB-SubCell"/>
</dbReference>
<comment type="subcellular location">
    <subcellularLocation>
        <location evidence="1 7">Membrane</location>
        <topology evidence="1 7">Single-pass type I membrane protein</topology>
    </subcellularLocation>
</comment>
<accession>A0AA40EKV5</accession>
<gene>
    <name evidence="11" type="ORF">B0T18DRAFT_419558</name>
</gene>